<reference evidence="1" key="2">
    <citation type="submission" date="2012-03" db="EMBL/GenBank/DDBJ databases">
        <authorList>
            <person name="Koskinen P."/>
            <person name="Laine P."/>
            <person name="Niemi O."/>
            <person name="Nykyri J."/>
            <person name="Harjunpaa H."/>
            <person name="Auvinen P."/>
            <person name="Paulin L."/>
            <person name="Pirhonen M."/>
            <person name="Palva T."/>
            <person name="Holm L."/>
        </authorList>
    </citation>
    <scope>NUCLEOTIDE SEQUENCE</scope>
    <source>
        <strain evidence="1">SCC3193</strain>
    </source>
</reference>
<reference evidence="2" key="4">
    <citation type="submission" date="2024-05" db="EMBL/GenBank/DDBJ databases">
        <title>Identification of Pectobacterium versatile causing blackleg of potato from New York State with a whole genome sequencing approach.</title>
        <authorList>
            <person name="Ma X."/>
            <person name="Swingle B."/>
        </authorList>
    </citation>
    <scope>NUCLEOTIDE SEQUENCE</scope>
    <source>
        <strain evidence="2">NY1588A</strain>
    </source>
</reference>
<dbReference type="Proteomes" id="UP001194579">
    <property type="component" value="Unassembled WGS sequence"/>
</dbReference>
<reference evidence="4" key="3">
    <citation type="submission" date="2023-07" db="EMBL/GenBank/DDBJ databases">
        <title>Identification of Pectobacterium versatile causing blackleg of potato from New York State with a whole genome sequencing approach.</title>
        <authorList>
            <person name="Ma X."/>
            <person name="Swingle B."/>
        </authorList>
    </citation>
    <scope>NUCLEOTIDE SEQUENCE [LARGE SCALE GENOMIC DNA]</scope>
    <source>
        <strain evidence="4">NY1588A</strain>
    </source>
</reference>
<dbReference type="Pfam" id="PF05488">
    <property type="entry name" value="PAAR_motif"/>
    <property type="match status" value="1"/>
</dbReference>
<dbReference type="HOGENOM" id="CLU_148568_4_2_6"/>
<protein>
    <submittedName>
        <fullName evidence="2">PAAR domain-containing protein</fullName>
    </submittedName>
    <submittedName>
        <fullName evidence="1">PAAR motif family protein</fullName>
    </submittedName>
</protein>
<proteinExistence type="predicted"/>
<dbReference type="EMBL" id="CP003415">
    <property type="protein sequence ID" value="AFI88603.1"/>
    <property type="molecule type" value="Genomic_DNA"/>
</dbReference>
<dbReference type="EMBL" id="WABS01000029">
    <property type="protein sequence ID" value="MBI0555739.1"/>
    <property type="molecule type" value="Genomic_DNA"/>
</dbReference>
<reference evidence="1 3" key="1">
    <citation type="journal article" date="2012" name="J. Bacteriol.">
        <title>Genome sequence of Pectobacterium sp. strain SCC3193.</title>
        <authorList>
            <person name="Koskinen J.P."/>
            <person name="Laine P."/>
            <person name="Niemi O."/>
            <person name="Nykyri J."/>
            <person name="Harjunpaa H."/>
            <person name="Auvinen P."/>
            <person name="Paulin L."/>
            <person name="Pirhonen M."/>
            <person name="Palva T."/>
            <person name="Holm L."/>
        </authorList>
    </citation>
    <scope>NUCLEOTIDE SEQUENCE [LARGE SCALE GENOMIC DNA]</scope>
    <source>
        <strain evidence="1 3">SCC3193</strain>
    </source>
</reference>
<dbReference type="Proteomes" id="UP000008044">
    <property type="component" value="Chromosome"/>
</dbReference>
<accession>A0A0H3HZK5</accession>
<dbReference type="KEGG" id="pec:W5S_0477"/>
<evidence type="ECO:0000313" key="4">
    <source>
        <dbReference type="Proteomes" id="UP001194579"/>
    </source>
</evidence>
<organism evidence="1 3">
    <name type="scientific">Pectobacterium parmentieri</name>
    <dbReference type="NCBI Taxonomy" id="1905730"/>
    <lineage>
        <taxon>Bacteria</taxon>
        <taxon>Pseudomonadati</taxon>
        <taxon>Pseudomonadota</taxon>
        <taxon>Gammaproteobacteria</taxon>
        <taxon>Enterobacterales</taxon>
        <taxon>Pectobacteriaceae</taxon>
        <taxon>Pectobacterium</taxon>
    </lineage>
</organism>
<dbReference type="AlphaFoldDB" id="A0A0H3HZK5"/>
<dbReference type="CDD" id="cd14744">
    <property type="entry name" value="PAAR_CT_2"/>
    <property type="match status" value="1"/>
</dbReference>
<keyword evidence="4" id="KW-1185">Reference proteome</keyword>
<evidence type="ECO:0000313" key="3">
    <source>
        <dbReference type="Proteomes" id="UP000008044"/>
    </source>
</evidence>
<name>A0A0H3HZK5_PECPM</name>
<sequence>MSGRGAIRLGDAHSGGGKMIEASGFPVNGVSQCLLGDNAVCPTHKGTFPLVSGGDGSAVHNGRPMIFEPGKLACGCSVSSSCAGNYNRK</sequence>
<gene>
    <name evidence="1" type="ordered locus">W5S_0477</name>
    <name evidence="2" type="ORF">F6Q06_14750</name>
</gene>
<dbReference type="eggNOG" id="COG4104">
    <property type="taxonomic scope" value="Bacteria"/>
</dbReference>
<evidence type="ECO:0000313" key="1">
    <source>
        <dbReference type="EMBL" id="AFI88603.1"/>
    </source>
</evidence>
<dbReference type="STRING" id="1905730.W5S_0477"/>
<evidence type="ECO:0000313" key="2">
    <source>
        <dbReference type="EMBL" id="MBI0555739.1"/>
    </source>
</evidence>
<dbReference type="InterPro" id="IPR008727">
    <property type="entry name" value="PAAR_motif"/>
</dbReference>
<dbReference type="RefSeq" id="WP_014698618.1">
    <property type="nucleotide sequence ID" value="NC_017845.1"/>
</dbReference>